<keyword evidence="13" id="KW-0333">Golgi apparatus</keyword>
<evidence type="ECO:0000256" key="8">
    <source>
        <dbReference type="ARBA" id="ARBA00022692"/>
    </source>
</evidence>
<evidence type="ECO:0000256" key="19">
    <source>
        <dbReference type="ARBA" id="ARBA00066812"/>
    </source>
</evidence>
<comment type="pathway">
    <text evidence="4">Glycan metabolism; heparan sulfate biosynthesis.</text>
</comment>
<reference evidence="20" key="1">
    <citation type="submission" date="2022-03" db="EMBL/GenBank/DDBJ databases">
        <authorList>
            <person name="Martin C."/>
        </authorList>
    </citation>
    <scope>NUCLEOTIDE SEQUENCE</scope>
</reference>
<keyword evidence="9" id="KW-0479">Metal-binding</keyword>
<protein>
    <recommendedName>
        <fullName evidence="19">glucuronosyl-galactosyl-proteoglycan 4-alpha-N-acetylglucosaminyltransferase</fullName>
        <ecNumber evidence="19">2.4.1.223</ecNumber>
    </recommendedName>
</protein>
<dbReference type="Pfam" id="PF09258">
    <property type="entry name" value="Glyco_transf_64"/>
    <property type="match status" value="1"/>
</dbReference>
<dbReference type="PANTHER" id="PTHR48261">
    <property type="entry name" value="ACETYLGLUCOSAMINYLTRANSFERASE"/>
    <property type="match status" value="1"/>
</dbReference>
<evidence type="ECO:0000256" key="7">
    <source>
        <dbReference type="ARBA" id="ARBA00022679"/>
    </source>
</evidence>
<evidence type="ECO:0000256" key="12">
    <source>
        <dbReference type="ARBA" id="ARBA00022989"/>
    </source>
</evidence>
<accession>A0A8J1U7P5</accession>
<dbReference type="PANTHER" id="PTHR48261:SF4">
    <property type="entry name" value="EXOSTOSIN LIKE GLYCOSYLTRANSFERASE 3"/>
    <property type="match status" value="1"/>
</dbReference>
<dbReference type="SUPFAM" id="SSF53448">
    <property type="entry name" value="Nucleotide-diphospho-sugar transferases"/>
    <property type="match status" value="1"/>
</dbReference>
<dbReference type="Proteomes" id="UP000749559">
    <property type="component" value="Unassembled WGS sequence"/>
</dbReference>
<evidence type="ECO:0000256" key="17">
    <source>
        <dbReference type="ARBA" id="ARBA00023211"/>
    </source>
</evidence>
<dbReference type="Pfam" id="PF03016">
    <property type="entry name" value="Exostosin_GT47"/>
    <property type="match status" value="1"/>
</dbReference>
<keyword evidence="6" id="KW-0328">Glycosyltransferase</keyword>
<keyword evidence="10" id="KW-0256">Endoplasmic reticulum</keyword>
<evidence type="ECO:0000313" key="20">
    <source>
        <dbReference type="EMBL" id="CAH1773647.1"/>
    </source>
</evidence>
<dbReference type="GO" id="GO:0046872">
    <property type="term" value="F:metal ion binding"/>
    <property type="evidence" value="ECO:0007669"/>
    <property type="project" value="UniProtKB-KW"/>
</dbReference>
<keyword evidence="21" id="KW-1185">Reference proteome</keyword>
<dbReference type="EMBL" id="CAIIXF020000001">
    <property type="protein sequence ID" value="CAH1773647.1"/>
    <property type="molecule type" value="Genomic_DNA"/>
</dbReference>
<dbReference type="GO" id="GO:0001888">
    <property type="term" value="F:glucuronyl-galactosyl-proteoglycan 4-alpha-N-acetylglucosaminyltransferase activity"/>
    <property type="evidence" value="ECO:0007669"/>
    <property type="project" value="UniProtKB-EC"/>
</dbReference>
<keyword evidence="7" id="KW-0808">Transferase</keyword>
<comment type="caution">
    <text evidence="20">The sequence shown here is derived from an EMBL/GenBank/DDBJ whole genome shotgun (WGS) entry which is preliminary data.</text>
</comment>
<dbReference type="AlphaFoldDB" id="A0A8J1U7P5"/>
<sequence>MAFSDEYHSRKISFQRWLTHVKLSRLIGILLVILIIVPLIAHYYISNIGSDGLEGEGHRTRSKLDHIEDSPSLKSSDLKFRIEELRRIKASVNNELRDLENTRQKLNAEISGYNSHIEKLKHEYESTNKDLDQLKLTMQNTRLEQEDVLKRNMLEMQLPHRILPSLEDSIHIDPPKAHTACAMHTCFDYSRCSISSGFPVYFYSPLDYTLTKTPLHPFIKSSVMNAFNSNPHSTFDPHIACIYVILIGDLEKDNEDYSLLEEKLKNLPYWHGDGRNHLLLNLAHGHTSRDIFEHVNTGRAMIVQSTFISSRFRAGFDVIIPPSLGISHGDSWEGLPMLVPARRQYLLTFLGEYNQLKSFTNKAEEFQSQGAAGKTSPRQQSVQNDLIFRLKNNAGNNDQNQPIINSNRKLLSTNERTLNNDFRELINLENGIVEALKNMQSKHSQDGFYFDFKCNGDVSVGLNAEWALCLPEPKRHELLEKSTFSLIIAPTNYSIISSVLTQIRIFEAIKYGAIPIILGDYIQLPFNDYLLWKDAVVQLPKSRITELHFIIRSFIDNDILALRRQGRIFYDSFFSSTKNIIDTLLAVFRTRLQIPAPPIRDEPSPNVFNASFVPLRDENVDIQTEADDILGPIESPLPSLTYRQNFTFSYRVFNQPGDYRHSFPFTPFIPVLPAEAKFKGSSRGFRPIGKGAGGAGKEFNEALGGNFPREQFTIVMLTYEREAVLMNAIARLKGLPHLNRVVVVWNSPKPPAEDLRWPIIGVDVHVIRTEKNSLNNRFLPYDVIETEAILSIDDDAHLRHDEIMFGFRVWRENRERIVGFPGRFHAWDLDHDSWLYNSNYSCELSMVLTGAAFFHKYYAYLYSYVMPQAIRDKVDEYVNCEDLALNFLVSHITRQPPIKVTSRWTFRCPGCPKALSVEDSHFHERHKCMNFFVKIYGYMPLLYTQFRVDSVLFKTRIPHDKQKCFKFI</sequence>
<comment type="similarity">
    <text evidence="5">Belongs to the glycosyltransferase 47 family.</text>
</comment>
<comment type="catalytic activity">
    <reaction evidence="18">
        <text>3-O-(beta-D-GlcA-(1-&gt;3)-beta-D-Gal-(1-&gt;3)-beta-D-Gal-(1-&gt;4)-beta-D-Xyl)-L-seryl-[protein] + UDP-N-acetyl-alpha-D-glucosamine = 3-O-(alpha-D-GlcNAc-(1-&gt;4)-beta-D-GlcA-(1-&gt;3)-beta-D-Gal-(1-&gt;3)-beta-D-Gal-(1-&gt;4)-beta-D-Xyl)-L-seryl-[protein] + UDP + H(+)</text>
        <dbReference type="Rhea" id="RHEA:16221"/>
        <dbReference type="Rhea" id="RHEA-COMP:12573"/>
        <dbReference type="Rhea" id="RHEA-COMP:12574"/>
        <dbReference type="ChEBI" id="CHEBI:15378"/>
        <dbReference type="ChEBI" id="CHEBI:57705"/>
        <dbReference type="ChEBI" id="CHEBI:58223"/>
        <dbReference type="ChEBI" id="CHEBI:132093"/>
        <dbReference type="ChEBI" id="CHEBI:132104"/>
        <dbReference type="EC" id="2.4.1.223"/>
    </reaction>
</comment>
<proteinExistence type="inferred from homology"/>
<evidence type="ECO:0000256" key="9">
    <source>
        <dbReference type="ARBA" id="ARBA00022723"/>
    </source>
</evidence>
<keyword evidence="17" id="KW-0464">Manganese</keyword>
<evidence type="ECO:0000256" key="16">
    <source>
        <dbReference type="ARBA" id="ARBA00023180"/>
    </source>
</evidence>
<dbReference type="Gene3D" id="3.90.550.10">
    <property type="entry name" value="Spore Coat Polysaccharide Biosynthesis Protein SpsA, Chain A"/>
    <property type="match status" value="1"/>
</dbReference>
<keyword evidence="15" id="KW-1015">Disulfide bond</keyword>
<name>A0A8J1U7P5_OWEFU</name>
<evidence type="ECO:0000256" key="10">
    <source>
        <dbReference type="ARBA" id="ARBA00022824"/>
    </source>
</evidence>
<dbReference type="InterPro" id="IPR040911">
    <property type="entry name" value="Exostosin_GT47"/>
</dbReference>
<evidence type="ECO:0000256" key="2">
    <source>
        <dbReference type="ARBA" id="ARBA00004555"/>
    </source>
</evidence>
<comment type="subcellular location">
    <subcellularLocation>
        <location evidence="3">Endoplasmic reticulum membrane</location>
        <topology evidence="3">Single-pass type II membrane protein</topology>
    </subcellularLocation>
    <subcellularLocation>
        <location evidence="2">Golgi apparatus</location>
    </subcellularLocation>
</comment>
<keyword evidence="11" id="KW-0735">Signal-anchor</keyword>
<organism evidence="20 21">
    <name type="scientific">Owenia fusiformis</name>
    <name type="common">Polychaete worm</name>
    <dbReference type="NCBI Taxonomy" id="6347"/>
    <lineage>
        <taxon>Eukaryota</taxon>
        <taxon>Metazoa</taxon>
        <taxon>Spiralia</taxon>
        <taxon>Lophotrochozoa</taxon>
        <taxon>Annelida</taxon>
        <taxon>Polychaeta</taxon>
        <taxon>Sedentaria</taxon>
        <taxon>Canalipalpata</taxon>
        <taxon>Sabellida</taxon>
        <taxon>Oweniida</taxon>
        <taxon>Oweniidae</taxon>
        <taxon>Owenia</taxon>
    </lineage>
</organism>
<evidence type="ECO:0000256" key="5">
    <source>
        <dbReference type="ARBA" id="ARBA00010271"/>
    </source>
</evidence>
<dbReference type="FunFam" id="3.90.550.10:FF:000033">
    <property type="entry name" value="Exostosin-like glycosyltransferase 3"/>
    <property type="match status" value="1"/>
</dbReference>
<dbReference type="GO" id="GO:0015012">
    <property type="term" value="P:heparan sulfate proteoglycan biosynthetic process"/>
    <property type="evidence" value="ECO:0007669"/>
    <property type="project" value="UniProtKB-ARBA"/>
</dbReference>
<dbReference type="InterPro" id="IPR004263">
    <property type="entry name" value="Exostosin"/>
</dbReference>
<keyword evidence="16" id="KW-0325">Glycoprotein</keyword>
<evidence type="ECO:0000256" key="18">
    <source>
        <dbReference type="ARBA" id="ARBA00050948"/>
    </source>
</evidence>
<keyword evidence="14" id="KW-0472">Membrane</keyword>
<keyword evidence="12" id="KW-1133">Transmembrane helix</keyword>
<evidence type="ECO:0000313" key="21">
    <source>
        <dbReference type="Proteomes" id="UP000749559"/>
    </source>
</evidence>
<dbReference type="OrthoDB" id="5954868at2759"/>
<evidence type="ECO:0000256" key="3">
    <source>
        <dbReference type="ARBA" id="ARBA00004648"/>
    </source>
</evidence>
<evidence type="ECO:0000256" key="14">
    <source>
        <dbReference type="ARBA" id="ARBA00023136"/>
    </source>
</evidence>
<dbReference type="GO" id="GO:0005789">
    <property type="term" value="C:endoplasmic reticulum membrane"/>
    <property type="evidence" value="ECO:0007669"/>
    <property type="project" value="UniProtKB-SubCell"/>
</dbReference>
<evidence type="ECO:0000256" key="13">
    <source>
        <dbReference type="ARBA" id="ARBA00023034"/>
    </source>
</evidence>
<evidence type="ECO:0000256" key="1">
    <source>
        <dbReference type="ARBA" id="ARBA00001936"/>
    </source>
</evidence>
<dbReference type="InterPro" id="IPR029044">
    <property type="entry name" value="Nucleotide-diphossugar_trans"/>
</dbReference>
<evidence type="ECO:0000256" key="11">
    <source>
        <dbReference type="ARBA" id="ARBA00022968"/>
    </source>
</evidence>
<evidence type="ECO:0000256" key="4">
    <source>
        <dbReference type="ARBA" id="ARBA00005093"/>
    </source>
</evidence>
<dbReference type="EC" id="2.4.1.223" evidence="19"/>
<keyword evidence="8" id="KW-0812">Transmembrane</keyword>
<evidence type="ECO:0000256" key="6">
    <source>
        <dbReference type="ARBA" id="ARBA00022676"/>
    </source>
</evidence>
<evidence type="ECO:0000256" key="15">
    <source>
        <dbReference type="ARBA" id="ARBA00023157"/>
    </source>
</evidence>
<dbReference type="GO" id="GO:0005794">
    <property type="term" value="C:Golgi apparatus"/>
    <property type="evidence" value="ECO:0007669"/>
    <property type="project" value="UniProtKB-SubCell"/>
</dbReference>
<gene>
    <name evidence="20" type="ORF">OFUS_LOCUS1219</name>
</gene>
<dbReference type="InterPro" id="IPR015338">
    <property type="entry name" value="GT64_dom"/>
</dbReference>
<comment type="cofactor">
    <cofactor evidence="1">
        <name>Mn(2+)</name>
        <dbReference type="ChEBI" id="CHEBI:29035"/>
    </cofactor>
</comment>